<evidence type="ECO:0000313" key="2">
    <source>
        <dbReference type="EMBL" id="KRY81557.1"/>
    </source>
</evidence>
<reference evidence="2 3" key="1">
    <citation type="submission" date="2015-01" db="EMBL/GenBank/DDBJ databases">
        <title>Evolution of Trichinella species and genotypes.</title>
        <authorList>
            <person name="Korhonen P.K."/>
            <person name="Edoardo P."/>
            <person name="Giuseppe L.R."/>
            <person name="Gasser R.B."/>
        </authorList>
    </citation>
    <scope>NUCLEOTIDE SEQUENCE [LARGE SCALE GENOMIC DNA]</scope>
    <source>
        <strain evidence="2">ISS470</strain>
    </source>
</reference>
<keyword evidence="1" id="KW-0812">Transmembrane</keyword>
<name>A0A0V1F732_TRIPS</name>
<proteinExistence type="predicted"/>
<evidence type="ECO:0000256" key="1">
    <source>
        <dbReference type="SAM" id="Phobius"/>
    </source>
</evidence>
<dbReference type="EMBL" id="JYDT01000219">
    <property type="protein sequence ID" value="KRY81557.1"/>
    <property type="molecule type" value="Genomic_DNA"/>
</dbReference>
<keyword evidence="3" id="KW-1185">Reference proteome</keyword>
<gene>
    <name evidence="2" type="ORF">T4D_2614</name>
</gene>
<organism evidence="2 3">
    <name type="scientific">Trichinella pseudospiralis</name>
    <name type="common">Parasitic roundworm</name>
    <dbReference type="NCBI Taxonomy" id="6337"/>
    <lineage>
        <taxon>Eukaryota</taxon>
        <taxon>Metazoa</taxon>
        <taxon>Ecdysozoa</taxon>
        <taxon>Nematoda</taxon>
        <taxon>Enoplea</taxon>
        <taxon>Dorylaimia</taxon>
        <taxon>Trichinellida</taxon>
        <taxon>Trichinellidae</taxon>
        <taxon>Trichinella</taxon>
    </lineage>
</organism>
<dbReference type="OrthoDB" id="5917666at2759"/>
<keyword evidence="1" id="KW-1133">Transmembrane helix</keyword>
<dbReference type="AlphaFoldDB" id="A0A0V1F732"/>
<keyword evidence="1" id="KW-0472">Membrane</keyword>
<evidence type="ECO:0008006" key="4">
    <source>
        <dbReference type="Google" id="ProtNLM"/>
    </source>
</evidence>
<dbReference type="Proteomes" id="UP000054995">
    <property type="component" value="Unassembled WGS sequence"/>
</dbReference>
<sequence>MRENDKKRFILLPTEQSGPLDSTGKRNQKKFATRVKTDPALIIGRLNFGQFKQKSLYKPETNLKNLVWLLLSTRTVRAVASLVSGFENFQHSRTMFYRALLFAVLVQAVVLTSSELCPHDLSDDFFGYYDANEKMCVSLHEIEYTDFRNSYTAGMHQCYMAVHGNIRGFLGNDSTYGLPKKVIKKMQTYNEKFLLNGMRIARKQLIYSDYKLFNVIGRFTNGTDILIPVRRTGPESFAVKDYFLGINEEQISLRLYKRVNEYPYCIKTEITHLGLGNSYMQSCEIIKADLVLCEVEPLIHCTPMTEDENSKVKKCECSAQYAGRFCEQRIDFTPEFDILSPVIFSAVAGSAVAILVACGFCIYVQCKKWKQRKQAIQEKKRMKQASRMPTPVVVAPFYVRRRA</sequence>
<feature type="transmembrane region" description="Helical" evidence="1">
    <location>
        <begin position="338"/>
        <end position="364"/>
    </location>
</feature>
<protein>
    <recommendedName>
        <fullName evidence="4">EGF-like domain-containing protein</fullName>
    </recommendedName>
</protein>
<accession>A0A0V1F732</accession>
<evidence type="ECO:0000313" key="3">
    <source>
        <dbReference type="Proteomes" id="UP000054995"/>
    </source>
</evidence>
<comment type="caution">
    <text evidence="2">The sequence shown here is derived from an EMBL/GenBank/DDBJ whole genome shotgun (WGS) entry which is preliminary data.</text>
</comment>